<keyword evidence="5" id="KW-0539">Nucleus</keyword>
<comment type="caution">
    <text evidence="6">The sequence shown here is derived from an EMBL/GenBank/DDBJ whole genome shotgun (WGS) entry which is preliminary data.</text>
</comment>
<dbReference type="InterPro" id="IPR052035">
    <property type="entry name" value="ZnF_BED_domain_contain"/>
</dbReference>
<organism evidence="6 7">
    <name type="scientific">Exocentrus adspersus</name>
    <dbReference type="NCBI Taxonomy" id="1586481"/>
    <lineage>
        <taxon>Eukaryota</taxon>
        <taxon>Metazoa</taxon>
        <taxon>Ecdysozoa</taxon>
        <taxon>Arthropoda</taxon>
        <taxon>Hexapoda</taxon>
        <taxon>Insecta</taxon>
        <taxon>Pterygota</taxon>
        <taxon>Neoptera</taxon>
        <taxon>Endopterygota</taxon>
        <taxon>Coleoptera</taxon>
        <taxon>Polyphaga</taxon>
        <taxon>Cucujiformia</taxon>
        <taxon>Chrysomeloidea</taxon>
        <taxon>Cerambycidae</taxon>
        <taxon>Lamiinae</taxon>
        <taxon>Acanthocinini</taxon>
        <taxon>Exocentrus</taxon>
    </lineage>
</organism>
<comment type="subcellular location">
    <subcellularLocation>
        <location evidence="1">Nucleus</location>
    </subcellularLocation>
</comment>
<dbReference type="EMBL" id="JANEYG010000042">
    <property type="protein sequence ID" value="KAJ8916450.1"/>
    <property type="molecule type" value="Genomic_DNA"/>
</dbReference>
<evidence type="ECO:0000313" key="6">
    <source>
        <dbReference type="EMBL" id="KAJ8916450.1"/>
    </source>
</evidence>
<evidence type="ECO:0000256" key="1">
    <source>
        <dbReference type="ARBA" id="ARBA00004123"/>
    </source>
</evidence>
<dbReference type="PANTHER" id="PTHR46481">
    <property type="entry name" value="ZINC FINGER BED DOMAIN-CONTAINING PROTEIN 4"/>
    <property type="match status" value="1"/>
</dbReference>
<evidence type="ECO:0000256" key="5">
    <source>
        <dbReference type="ARBA" id="ARBA00023242"/>
    </source>
</evidence>
<reference evidence="6 7" key="1">
    <citation type="journal article" date="2023" name="Insect Mol. Biol.">
        <title>Genome sequencing provides insights into the evolution of gene families encoding plant cell wall-degrading enzymes in longhorned beetles.</title>
        <authorList>
            <person name="Shin N.R."/>
            <person name="Okamura Y."/>
            <person name="Kirsch R."/>
            <person name="Pauchet Y."/>
        </authorList>
    </citation>
    <scope>NUCLEOTIDE SEQUENCE [LARGE SCALE GENOMIC DNA]</scope>
    <source>
        <strain evidence="6">EAD_L_NR</strain>
    </source>
</reference>
<dbReference type="InterPro" id="IPR012337">
    <property type="entry name" value="RNaseH-like_sf"/>
</dbReference>
<name>A0AAV8VQX4_9CUCU</name>
<evidence type="ECO:0000256" key="2">
    <source>
        <dbReference type="ARBA" id="ARBA00022723"/>
    </source>
</evidence>
<dbReference type="AlphaFoldDB" id="A0AAV8VQX4"/>
<protein>
    <recommendedName>
        <fullName evidence="8">Transposase</fullName>
    </recommendedName>
</protein>
<gene>
    <name evidence="6" type="ORF">NQ315_014667</name>
</gene>
<dbReference type="Gene3D" id="1.10.10.1070">
    <property type="entry name" value="Zinc finger, BED domain-containing"/>
    <property type="match status" value="1"/>
</dbReference>
<dbReference type="GO" id="GO:0008270">
    <property type="term" value="F:zinc ion binding"/>
    <property type="evidence" value="ECO:0007669"/>
    <property type="project" value="UniProtKB-KW"/>
</dbReference>
<proteinExistence type="predicted"/>
<accession>A0AAV8VQX4</accession>
<keyword evidence="7" id="KW-1185">Reference proteome</keyword>
<evidence type="ECO:0008006" key="8">
    <source>
        <dbReference type="Google" id="ProtNLM"/>
    </source>
</evidence>
<dbReference type="PANTHER" id="PTHR46481:SF10">
    <property type="entry name" value="ZINC FINGER BED DOMAIN-CONTAINING PROTEIN 39"/>
    <property type="match status" value="1"/>
</dbReference>
<sequence>MASAKTKRNKSSEIWLHFDDCENENKLAKCRQPTSDAPTETVDNVPCTALASQNSTISGNSGSVAVVQRVSSTVAKLQQTSLSHLIKKKISLPEKKRYDELLMDLFIKDYQPFSIVEDEGFRRFINALAPDYKILGRKYLSTSLLDLMYNSCYESTREEIRAVTKVCLTTDHWTSAANQNFMGITVHFIDENFKMRSKLLKCVKFEGPHTATEIAAELKRTATEWEIIDKILIVVSDNASNVTKAITDVLKLKHYGCFAHTLNLVVQDALKSQSAIIEKIKTIVNHFKRSPQATEKLLKCQQQLGSTELLKVILNVETRWNSTYYMIKRLITIQEAIRSTVANLKAAKIQMLSEEEWKICEQICTLLNPFEKATSEMSGEHYLTGSMIIVMAEGLTSVTKRAVELNYCEDTTGFAQQLINDPRFKLYIFDNEAQAQEIKKHIINIVTAIINFNTSRREVTIQQTEAEADNLSYWSTFDKKMEKLLPKGTATSQATIEVDNLACSDKYVPIIKSTDKGY</sequence>
<dbReference type="SUPFAM" id="SSF53098">
    <property type="entry name" value="Ribonuclease H-like"/>
    <property type="match status" value="1"/>
</dbReference>
<evidence type="ECO:0000256" key="4">
    <source>
        <dbReference type="ARBA" id="ARBA00022833"/>
    </source>
</evidence>
<dbReference type="Proteomes" id="UP001159042">
    <property type="component" value="Unassembled WGS sequence"/>
</dbReference>
<keyword evidence="2" id="KW-0479">Metal-binding</keyword>
<evidence type="ECO:0000256" key="3">
    <source>
        <dbReference type="ARBA" id="ARBA00022771"/>
    </source>
</evidence>
<dbReference type="SUPFAM" id="SSF140996">
    <property type="entry name" value="Hermes dimerisation domain"/>
    <property type="match status" value="1"/>
</dbReference>
<evidence type="ECO:0000313" key="7">
    <source>
        <dbReference type="Proteomes" id="UP001159042"/>
    </source>
</evidence>
<keyword evidence="4" id="KW-0862">Zinc</keyword>
<keyword evidence="3" id="KW-0863">Zinc-finger</keyword>
<dbReference type="GO" id="GO:0005634">
    <property type="term" value="C:nucleus"/>
    <property type="evidence" value="ECO:0007669"/>
    <property type="project" value="UniProtKB-SubCell"/>
</dbReference>